<sequence length="63" mass="7038">MSDEIKEQMIENNKAILVNIRKSAEISILYLKALGQAIDTAVSIQIRLALDYIEKEIADSESS</sequence>
<protein>
    <submittedName>
        <fullName evidence="1">Uncharacterized protein</fullName>
    </submittedName>
</protein>
<dbReference type="EMBL" id="LAZR01036123">
    <property type="protein sequence ID" value="KKL25688.1"/>
    <property type="molecule type" value="Genomic_DNA"/>
</dbReference>
<reference evidence="1" key="1">
    <citation type="journal article" date="2015" name="Nature">
        <title>Complex archaea that bridge the gap between prokaryotes and eukaryotes.</title>
        <authorList>
            <person name="Spang A."/>
            <person name="Saw J.H."/>
            <person name="Jorgensen S.L."/>
            <person name="Zaremba-Niedzwiedzka K."/>
            <person name="Martijn J."/>
            <person name="Lind A.E."/>
            <person name="van Eijk R."/>
            <person name="Schleper C."/>
            <person name="Guy L."/>
            <person name="Ettema T.J."/>
        </authorList>
    </citation>
    <scope>NUCLEOTIDE SEQUENCE</scope>
</reference>
<proteinExistence type="predicted"/>
<evidence type="ECO:0000313" key="1">
    <source>
        <dbReference type="EMBL" id="KKL25688.1"/>
    </source>
</evidence>
<accession>A0A0F9EP89</accession>
<name>A0A0F9EP89_9ZZZZ</name>
<dbReference type="AlphaFoldDB" id="A0A0F9EP89"/>
<comment type="caution">
    <text evidence="1">The sequence shown here is derived from an EMBL/GenBank/DDBJ whole genome shotgun (WGS) entry which is preliminary data.</text>
</comment>
<gene>
    <name evidence="1" type="ORF">LCGC14_2402770</name>
</gene>
<organism evidence="1">
    <name type="scientific">marine sediment metagenome</name>
    <dbReference type="NCBI Taxonomy" id="412755"/>
    <lineage>
        <taxon>unclassified sequences</taxon>
        <taxon>metagenomes</taxon>
        <taxon>ecological metagenomes</taxon>
    </lineage>
</organism>